<gene>
    <name evidence="2" type="ORF">DN069_24795</name>
</gene>
<dbReference type="AlphaFoldDB" id="A0A2X0IDA5"/>
<name>A0A2X0IDA5_9ACTN</name>
<organism evidence="2 3">
    <name type="scientific">Streptacidiphilus pinicola</name>
    <dbReference type="NCBI Taxonomy" id="2219663"/>
    <lineage>
        <taxon>Bacteria</taxon>
        <taxon>Bacillati</taxon>
        <taxon>Actinomycetota</taxon>
        <taxon>Actinomycetes</taxon>
        <taxon>Kitasatosporales</taxon>
        <taxon>Streptomycetaceae</taxon>
        <taxon>Streptacidiphilus</taxon>
    </lineage>
</organism>
<keyword evidence="3" id="KW-1185">Reference proteome</keyword>
<feature type="region of interest" description="Disordered" evidence="1">
    <location>
        <begin position="45"/>
        <end position="76"/>
    </location>
</feature>
<dbReference type="Proteomes" id="UP000248889">
    <property type="component" value="Unassembled WGS sequence"/>
</dbReference>
<evidence type="ECO:0000313" key="3">
    <source>
        <dbReference type="Proteomes" id="UP000248889"/>
    </source>
</evidence>
<accession>A0A2X0IDA5</accession>
<proteinExistence type="predicted"/>
<protein>
    <submittedName>
        <fullName evidence="2">Uncharacterized protein</fullName>
    </submittedName>
</protein>
<evidence type="ECO:0000313" key="2">
    <source>
        <dbReference type="EMBL" id="RAG82974.1"/>
    </source>
</evidence>
<sequence>MTSSGEPAPEQRPRRTRALALIGALAVAAAVATWAEVHYTGGDAGSASSAGGSVSQDSLALPQSGDSSSSAAPSAMPDAAEMLPATVDVPAGANNPTPFQATRYALGTAANCADVLTPTATAAATTSCQGYVAASYVSADHTVMASVTVLGYPDAATAGRAKPAFGAATAAGTVAIFRTPGQELPALAQLPATEQQRVQQIGRFVTVIQTAAVTGANQTTPATLAATEYTLSAEVGDTVLWDE</sequence>
<evidence type="ECO:0000256" key="1">
    <source>
        <dbReference type="SAM" id="MobiDB-lite"/>
    </source>
</evidence>
<dbReference type="RefSeq" id="WP_111504434.1">
    <property type="nucleotide sequence ID" value="NZ_QKYN01000098.1"/>
</dbReference>
<comment type="caution">
    <text evidence="2">The sequence shown here is derived from an EMBL/GenBank/DDBJ whole genome shotgun (WGS) entry which is preliminary data.</text>
</comment>
<reference evidence="2 3" key="1">
    <citation type="submission" date="2018-06" db="EMBL/GenBank/DDBJ databases">
        <title>Streptacidiphilus pinicola sp. nov., isolated from pine grove soil.</title>
        <authorList>
            <person name="Roh S.G."/>
            <person name="Park S."/>
            <person name="Kim M.-K."/>
            <person name="Yun B.-R."/>
            <person name="Park J."/>
            <person name="Kim M.J."/>
            <person name="Kim Y.S."/>
            <person name="Kim S.B."/>
        </authorList>
    </citation>
    <scope>NUCLEOTIDE SEQUENCE [LARGE SCALE GENOMIC DNA]</scope>
    <source>
        <strain evidence="2 3">MMS16-CNU450</strain>
    </source>
</reference>
<dbReference type="OrthoDB" id="3851145at2"/>
<dbReference type="EMBL" id="QKYN01000098">
    <property type="protein sequence ID" value="RAG82974.1"/>
    <property type="molecule type" value="Genomic_DNA"/>
</dbReference>